<feature type="disulfide bond" evidence="13">
    <location>
        <begin position="70"/>
        <end position="79"/>
    </location>
</feature>
<dbReference type="CDD" id="cd15040">
    <property type="entry name" value="7tmB2_Adhesion"/>
    <property type="match status" value="1"/>
</dbReference>
<dbReference type="InterPro" id="IPR057244">
    <property type="entry name" value="GAIN_B"/>
</dbReference>
<dbReference type="PROSITE" id="PS50026">
    <property type="entry name" value="EGF_3"/>
    <property type="match status" value="1"/>
</dbReference>
<dbReference type="InterPro" id="IPR000203">
    <property type="entry name" value="GPS"/>
</dbReference>
<dbReference type="Pfam" id="PF22259">
    <property type="entry name" value="GPR128_GAIN_subdomA"/>
    <property type="match status" value="1"/>
</dbReference>
<evidence type="ECO:0000256" key="13">
    <source>
        <dbReference type="PROSITE-ProRule" id="PRU00076"/>
    </source>
</evidence>
<feature type="domain" description="G-protein coupled receptors family 2 profile 2" evidence="18">
    <location>
        <begin position="425"/>
        <end position="679"/>
    </location>
</feature>
<evidence type="ECO:0000256" key="6">
    <source>
        <dbReference type="ARBA" id="ARBA00022729"/>
    </source>
</evidence>
<feature type="region of interest" description="Disordered" evidence="14">
    <location>
        <begin position="699"/>
        <end position="724"/>
    </location>
</feature>
<feature type="transmembrane region" description="Helical" evidence="15">
    <location>
        <begin position="12"/>
        <end position="35"/>
    </location>
</feature>
<dbReference type="PANTHER" id="PTHR45692">
    <property type="entry name" value="G_PROTEIN_RECEP_F2_4 DOMAIN-CONTAINING PROTEIN"/>
    <property type="match status" value="1"/>
</dbReference>
<feature type="transmembrane region" description="Helical" evidence="15">
    <location>
        <begin position="655"/>
        <end position="678"/>
    </location>
</feature>
<dbReference type="SUPFAM" id="SSF57196">
    <property type="entry name" value="EGF/Laminin"/>
    <property type="match status" value="1"/>
</dbReference>
<evidence type="ECO:0000313" key="20">
    <source>
        <dbReference type="Proteomes" id="UP000597762"/>
    </source>
</evidence>
<evidence type="ECO:0000256" key="3">
    <source>
        <dbReference type="ARBA" id="ARBA00022475"/>
    </source>
</evidence>
<name>A0A812E9V3_ACAPH</name>
<feature type="transmembrane region" description="Helical" evidence="15">
    <location>
        <begin position="539"/>
        <end position="560"/>
    </location>
</feature>
<comment type="subcellular location">
    <subcellularLocation>
        <location evidence="2">Cell membrane</location>
    </subcellularLocation>
    <subcellularLocation>
        <location evidence="1">Membrane</location>
        <topology evidence="1">Multi-pass membrane protein</topology>
    </subcellularLocation>
</comment>
<evidence type="ECO:0000259" key="17">
    <source>
        <dbReference type="PROSITE" id="PS50221"/>
    </source>
</evidence>
<feature type="transmembrane region" description="Helical" evidence="15">
    <location>
        <begin position="499"/>
        <end position="518"/>
    </location>
</feature>
<feature type="transmembrane region" description="Helical" evidence="15">
    <location>
        <begin position="626"/>
        <end position="649"/>
    </location>
</feature>
<keyword evidence="5 15" id="KW-0812">Transmembrane</keyword>
<dbReference type="InterPro" id="IPR000832">
    <property type="entry name" value="GPCR_2_secretin-like"/>
</dbReference>
<dbReference type="Gene3D" id="2.60.220.50">
    <property type="match status" value="1"/>
</dbReference>
<evidence type="ECO:0000256" key="7">
    <source>
        <dbReference type="ARBA" id="ARBA00022737"/>
    </source>
</evidence>
<dbReference type="OrthoDB" id="283575at2759"/>
<evidence type="ECO:0000256" key="2">
    <source>
        <dbReference type="ARBA" id="ARBA00004236"/>
    </source>
</evidence>
<evidence type="ECO:0000259" key="18">
    <source>
        <dbReference type="PROSITE" id="PS50261"/>
    </source>
</evidence>
<evidence type="ECO:0000256" key="8">
    <source>
        <dbReference type="ARBA" id="ARBA00022837"/>
    </source>
</evidence>
<dbReference type="InterPro" id="IPR017981">
    <property type="entry name" value="GPCR_2-like_7TM"/>
</dbReference>
<keyword evidence="7" id="KW-0677">Repeat</keyword>
<dbReference type="Gene3D" id="2.10.25.10">
    <property type="entry name" value="Laminin"/>
    <property type="match status" value="1"/>
</dbReference>
<dbReference type="InterPro" id="IPR000742">
    <property type="entry name" value="EGF"/>
</dbReference>
<dbReference type="GO" id="GO:0005886">
    <property type="term" value="C:plasma membrane"/>
    <property type="evidence" value="ECO:0007669"/>
    <property type="project" value="UniProtKB-SubCell"/>
</dbReference>
<dbReference type="PROSITE" id="PS50261">
    <property type="entry name" value="G_PROTEIN_RECEP_F2_4"/>
    <property type="match status" value="1"/>
</dbReference>
<dbReference type="PROSITE" id="PS00022">
    <property type="entry name" value="EGF_1"/>
    <property type="match status" value="1"/>
</dbReference>
<evidence type="ECO:0000256" key="12">
    <source>
        <dbReference type="ARBA" id="ARBA00023180"/>
    </source>
</evidence>
<keyword evidence="6" id="KW-0732">Signal</keyword>
<evidence type="ECO:0000313" key="19">
    <source>
        <dbReference type="EMBL" id="CAE1316638.1"/>
    </source>
</evidence>
<gene>
    <name evidence="19" type="ORF">SPHA_67308</name>
</gene>
<dbReference type="InterPro" id="IPR053985">
    <property type="entry name" value="GPR128_GAIN_subdom_A"/>
</dbReference>
<organism evidence="19 20">
    <name type="scientific">Acanthosepion pharaonis</name>
    <name type="common">Pharaoh cuttlefish</name>
    <name type="synonym">Sepia pharaonis</name>
    <dbReference type="NCBI Taxonomy" id="158019"/>
    <lineage>
        <taxon>Eukaryota</taxon>
        <taxon>Metazoa</taxon>
        <taxon>Spiralia</taxon>
        <taxon>Lophotrochozoa</taxon>
        <taxon>Mollusca</taxon>
        <taxon>Cephalopoda</taxon>
        <taxon>Coleoidea</taxon>
        <taxon>Decapodiformes</taxon>
        <taxon>Sepiida</taxon>
        <taxon>Sepiina</taxon>
        <taxon>Sepiidae</taxon>
        <taxon>Acanthosepion</taxon>
    </lineage>
</organism>
<dbReference type="AlphaFoldDB" id="A0A812E9V3"/>
<dbReference type="PRINTS" id="PR00249">
    <property type="entry name" value="GPCRSECRETIN"/>
</dbReference>
<evidence type="ECO:0000256" key="15">
    <source>
        <dbReference type="SAM" id="Phobius"/>
    </source>
</evidence>
<dbReference type="InterPro" id="IPR046338">
    <property type="entry name" value="GAIN_dom_sf"/>
</dbReference>
<evidence type="ECO:0000256" key="5">
    <source>
        <dbReference type="ARBA" id="ARBA00022692"/>
    </source>
</evidence>
<comment type="caution">
    <text evidence="13">Lacks conserved residue(s) required for the propagation of feature annotation.</text>
</comment>
<dbReference type="Pfam" id="PF00002">
    <property type="entry name" value="7tm_2"/>
    <property type="match status" value="1"/>
</dbReference>
<feature type="transmembrane region" description="Helical" evidence="15">
    <location>
        <begin position="427"/>
        <end position="449"/>
    </location>
</feature>
<evidence type="ECO:0000256" key="9">
    <source>
        <dbReference type="ARBA" id="ARBA00022989"/>
    </source>
</evidence>
<evidence type="ECO:0000256" key="11">
    <source>
        <dbReference type="ARBA" id="ARBA00023157"/>
    </source>
</evidence>
<keyword evidence="11 13" id="KW-1015">Disulfide bond</keyword>
<dbReference type="GO" id="GO:0007166">
    <property type="term" value="P:cell surface receptor signaling pathway"/>
    <property type="evidence" value="ECO:0007669"/>
    <property type="project" value="InterPro"/>
</dbReference>
<feature type="transmembrane region" description="Helical" evidence="15">
    <location>
        <begin position="580"/>
        <end position="605"/>
    </location>
</feature>
<keyword evidence="8" id="KW-0106">Calcium</keyword>
<dbReference type="CDD" id="cd00054">
    <property type="entry name" value="EGF_CA"/>
    <property type="match status" value="1"/>
</dbReference>
<dbReference type="FunFam" id="2.10.25.10:FF:000508">
    <property type="entry name" value="Eyes shut homolog"/>
    <property type="match status" value="1"/>
</dbReference>
<evidence type="ECO:0000256" key="14">
    <source>
        <dbReference type="SAM" id="MobiDB-lite"/>
    </source>
</evidence>
<accession>A0A812E9V3</accession>
<keyword evidence="10 15" id="KW-0472">Membrane</keyword>
<reference evidence="19" key="1">
    <citation type="submission" date="2021-01" db="EMBL/GenBank/DDBJ databases">
        <authorList>
            <person name="Li R."/>
            <person name="Bekaert M."/>
        </authorList>
    </citation>
    <scope>NUCLEOTIDE SEQUENCE</scope>
    <source>
        <strain evidence="19">Farmed</strain>
    </source>
</reference>
<evidence type="ECO:0000256" key="10">
    <source>
        <dbReference type="ARBA" id="ARBA00023136"/>
    </source>
</evidence>
<feature type="domain" description="GAIN-B" evidence="17">
    <location>
        <begin position="244"/>
        <end position="415"/>
    </location>
</feature>
<evidence type="ECO:0000259" key="16">
    <source>
        <dbReference type="PROSITE" id="PS50026"/>
    </source>
</evidence>
<dbReference type="Gene3D" id="1.20.1070.10">
    <property type="entry name" value="Rhodopsin 7-helix transmembrane proteins"/>
    <property type="match status" value="1"/>
</dbReference>
<proteinExistence type="predicted"/>
<dbReference type="GO" id="GO:0048589">
    <property type="term" value="P:developmental growth"/>
    <property type="evidence" value="ECO:0007669"/>
    <property type="project" value="UniProtKB-ARBA"/>
</dbReference>
<dbReference type="PROSITE" id="PS50221">
    <property type="entry name" value="GAIN_B"/>
    <property type="match status" value="1"/>
</dbReference>
<keyword evidence="3" id="KW-1003">Cell membrane</keyword>
<protein>
    <submittedName>
        <fullName evidence="19">Uncharacterized protein</fullName>
    </submittedName>
</protein>
<dbReference type="EMBL" id="CAHIKZ030004876">
    <property type="protein sequence ID" value="CAE1316638.1"/>
    <property type="molecule type" value="Genomic_DNA"/>
</dbReference>
<evidence type="ECO:0000256" key="1">
    <source>
        <dbReference type="ARBA" id="ARBA00004141"/>
    </source>
</evidence>
<dbReference type="Proteomes" id="UP000597762">
    <property type="component" value="Unassembled WGS sequence"/>
</dbReference>
<keyword evidence="4 13" id="KW-0245">EGF-like domain</keyword>
<dbReference type="SUPFAM" id="SSF81321">
    <property type="entry name" value="Family A G protein-coupled receptor-like"/>
    <property type="match status" value="1"/>
</dbReference>
<sequence length="786" mass="88358">MTSEAGNWQVSTLPFSLSLSLSLSLSIYLSIYLFISSEFCEINNICQEKNPCNEQSVCMNTENGGYKCVCKPSFSGTNCTIKASCNEDIQKDDTGRYVWPATFYGRTAIIPCKYAKSAGENASRPCIFNTTLNQAQWGRMDTSHCEKIGDEEASKAMKNLRSLTEHPQTLTAEQVANVTEKLEEIFSYSLKKREIADNMVQVISNMLEANTTVMSTSNKMNNTSERLKRLLENYSANVSISGNTVINLQSSNIILMVQEISTTEKLGSTLNLHPIFEDDKDKKLEFVIPWDSIKENRSRKPRKTDDGLEERVQMIAYNNAKFYFSENQSETNINQQSVIFVKIKGRELKNLADPVTYTISNLELNQNHTCVYWDTISKNWSTEGIVTKVSSFNETVCESDHLTSFSLLLAVSPEKPLPVIHEMVLTYISYIGCSISIFGIVLTIITYGLFGCLHGDPSGRILLNLCSSLLFLNVSFLMASQVNTLQIKYNETSAETLCIIVAILIHYFLLTTLAWMCVEAINMYQMLVTVFNIYHSRFMLKRVLAAWGIPALTVGITLGIDIRNYKTAIGYCFLSYGNRTAFYVALLTPACVILFINTVVFGMVTKVIMKPKFKNKHQCSSAVSSVQVRGCFTVMVLLGVTWLFGPLAINEMKIFFNYLFCILNSLQGFFIFVFRCLLNPEAKMAWVQLIKMGTLKKKKGPRKSVDSSSNGMYGGGGGGGGQLGHRWSQKTMTVEIRDNTNLKKLSKPNDNGIYEKNISYESCRNKWDQSNGSTYQSDKPVEFTRL</sequence>
<dbReference type="Pfam" id="PF01825">
    <property type="entry name" value="GPS"/>
    <property type="match status" value="1"/>
</dbReference>
<feature type="domain" description="EGF-like" evidence="16">
    <location>
        <begin position="42"/>
        <end position="80"/>
    </location>
</feature>
<keyword evidence="9 15" id="KW-1133">Transmembrane helix</keyword>
<dbReference type="PANTHER" id="PTHR45692:SF1">
    <property type="entry name" value="G-PROTEIN COUPLED RECEPTORS FAMILY 2 PROFILE 2 DOMAIN-CONTAINING PROTEIN"/>
    <property type="match status" value="1"/>
</dbReference>
<comment type="caution">
    <text evidence="19">The sequence shown here is derived from an EMBL/GenBank/DDBJ whole genome shotgun (WGS) entry which is preliminary data.</text>
</comment>
<evidence type="ECO:0000256" key="4">
    <source>
        <dbReference type="ARBA" id="ARBA00022536"/>
    </source>
</evidence>
<feature type="transmembrane region" description="Helical" evidence="15">
    <location>
        <begin position="461"/>
        <end position="479"/>
    </location>
</feature>
<dbReference type="GO" id="GO:0004930">
    <property type="term" value="F:G protein-coupled receptor activity"/>
    <property type="evidence" value="ECO:0007669"/>
    <property type="project" value="InterPro"/>
</dbReference>
<keyword evidence="12" id="KW-0325">Glycoprotein</keyword>
<keyword evidence="20" id="KW-1185">Reference proteome</keyword>
<feature type="compositionally biased region" description="Gly residues" evidence="14">
    <location>
        <begin position="712"/>
        <end position="723"/>
    </location>
</feature>
<dbReference type="SMART" id="SM00303">
    <property type="entry name" value="GPS"/>
    <property type="match status" value="1"/>
</dbReference>